<dbReference type="Proteomes" id="UP000319576">
    <property type="component" value="Chromosome"/>
</dbReference>
<dbReference type="OrthoDB" id="264693at2"/>
<dbReference type="KEGG" id="uli:ETAA1_13500"/>
<dbReference type="AlphaFoldDB" id="A0A517XPK8"/>
<reference evidence="1 2" key="1">
    <citation type="submission" date="2019-02" db="EMBL/GenBank/DDBJ databases">
        <title>Deep-cultivation of Planctomycetes and their phenomic and genomic characterization uncovers novel biology.</title>
        <authorList>
            <person name="Wiegand S."/>
            <person name="Jogler M."/>
            <person name="Boedeker C."/>
            <person name="Pinto D."/>
            <person name="Vollmers J."/>
            <person name="Rivas-Marin E."/>
            <person name="Kohn T."/>
            <person name="Peeters S.H."/>
            <person name="Heuer A."/>
            <person name="Rast P."/>
            <person name="Oberbeckmann S."/>
            <person name="Bunk B."/>
            <person name="Jeske O."/>
            <person name="Meyerdierks A."/>
            <person name="Storesund J.E."/>
            <person name="Kallscheuer N."/>
            <person name="Luecker S."/>
            <person name="Lage O.M."/>
            <person name="Pohl T."/>
            <person name="Merkel B.J."/>
            <person name="Hornburger P."/>
            <person name="Mueller R.-W."/>
            <person name="Bruemmer F."/>
            <person name="Labrenz M."/>
            <person name="Spormann A.M."/>
            <person name="Op den Camp H."/>
            <person name="Overmann J."/>
            <person name="Amann R."/>
            <person name="Jetten M.S.M."/>
            <person name="Mascher T."/>
            <person name="Medema M.H."/>
            <person name="Devos D.P."/>
            <person name="Kaster A.-K."/>
            <person name="Ovreas L."/>
            <person name="Rohde M."/>
            <person name="Galperin M.Y."/>
            <person name="Jogler C."/>
        </authorList>
    </citation>
    <scope>NUCLEOTIDE SEQUENCE [LARGE SCALE GENOMIC DNA]</scope>
    <source>
        <strain evidence="1 2">ETA_A1</strain>
    </source>
</reference>
<accession>A0A517XPK8</accession>
<dbReference type="PANTHER" id="PTHR42941">
    <property type="entry name" value="SLL1037 PROTEIN"/>
    <property type="match status" value="1"/>
</dbReference>
<dbReference type="RefSeq" id="WP_145235411.1">
    <property type="nucleotide sequence ID" value="NZ_CP036273.1"/>
</dbReference>
<dbReference type="InterPro" id="IPR011852">
    <property type="entry name" value="TRAP_TAXI"/>
</dbReference>
<proteinExistence type="predicted"/>
<sequence>MYVVVAILLIALVACVWITISLLRPPPPRTYQIQLTSDTGPRRVFLAEQVRAEGSRHQLDVVLTAKRYGALEALAEVDTPNEFKFALVAGGVTAREYPNVRMVTALAKEPLHVLVRPDLADKGFAALRGKRIFLGPSTTASHHVAREVLAFVGLRPAAETGTGGYIIDSTPPEEAARELNRIESLKEPERSQALARLPDAAVFLAPPPSPLAKRLVRGHGYQLLPLPFADAFLLDRLNPPNAEGVRIDRTLLTPGVIPAYTYGIEPPVPAKDCPTIDVPLLLVAQDDADPEAVSLLLQTIHDSPLTTAIRPQPLSEQVHPFPLHPGTERYLHRNDPLLTPDVTAKFEKIAGGIGAFGSGLLALYTFTRLRKLNRFEAYYREIGRIELIARGLELDPVAPTEPAALRPHLETRLSDLKCRVLADFAEGGLKGEGLVAGIIALINDTRESLARTLPEGSPSPGLTG</sequence>
<name>A0A517XPK8_9BACT</name>
<organism evidence="1 2">
    <name type="scientific">Urbifossiella limnaea</name>
    <dbReference type="NCBI Taxonomy" id="2528023"/>
    <lineage>
        <taxon>Bacteria</taxon>
        <taxon>Pseudomonadati</taxon>
        <taxon>Planctomycetota</taxon>
        <taxon>Planctomycetia</taxon>
        <taxon>Gemmatales</taxon>
        <taxon>Gemmataceae</taxon>
        <taxon>Urbifossiella</taxon>
    </lineage>
</organism>
<dbReference type="SUPFAM" id="SSF53850">
    <property type="entry name" value="Periplasmic binding protein-like II"/>
    <property type="match status" value="1"/>
</dbReference>
<dbReference type="PANTHER" id="PTHR42941:SF1">
    <property type="entry name" value="SLL1037 PROTEIN"/>
    <property type="match status" value="1"/>
</dbReference>
<keyword evidence="2" id="KW-1185">Reference proteome</keyword>
<dbReference type="Pfam" id="PF16868">
    <property type="entry name" value="NMT1_3"/>
    <property type="match status" value="1"/>
</dbReference>
<evidence type="ECO:0000313" key="1">
    <source>
        <dbReference type="EMBL" id="QDU19426.1"/>
    </source>
</evidence>
<gene>
    <name evidence="1" type="ORF">ETAA1_13500</name>
</gene>
<protein>
    <recommendedName>
        <fullName evidence="3">C4-dicarboxylate ABC transporter substrate-binding protein</fullName>
    </recommendedName>
</protein>
<dbReference type="EMBL" id="CP036273">
    <property type="protein sequence ID" value="QDU19426.1"/>
    <property type="molecule type" value="Genomic_DNA"/>
</dbReference>
<evidence type="ECO:0000313" key="2">
    <source>
        <dbReference type="Proteomes" id="UP000319576"/>
    </source>
</evidence>
<dbReference type="Gene3D" id="3.40.190.10">
    <property type="entry name" value="Periplasmic binding protein-like II"/>
    <property type="match status" value="1"/>
</dbReference>
<evidence type="ECO:0008006" key="3">
    <source>
        <dbReference type="Google" id="ProtNLM"/>
    </source>
</evidence>